<organism evidence="2 3">
    <name type="scientific">Pterulicium gracile</name>
    <dbReference type="NCBI Taxonomy" id="1884261"/>
    <lineage>
        <taxon>Eukaryota</taxon>
        <taxon>Fungi</taxon>
        <taxon>Dikarya</taxon>
        <taxon>Basidiomycota</taxon>
        <taxon>Agaricomycotina</taxon>
        <taxon>Agaricomycetes</taxon>
        <taxon>Agaricomycetidae</taxon>
        <taxon>Agaricales</taxon>
        <taxon>Pleurotineae</taxon>
        <taxon>Pterulaceae</taxon>
        <taxon>Pterulicium</taxon>
    </lineage>
</organism>
<gene>
    <name evidence="2" type="ORF">BDV98DRAFT_91207</name>
</gene>
<dbReference type="Proteomes" id="UP000305067">
    <property type="component" value="Unassembled WGS sequence"/>
</dbReference>
<accession>A0A5C3QGD9</accession>
<dbReference type="AlphaFoldDB" id="A0A5C3QGD9"/>
<dbReference type="EMBL" id="ML178826">
    <property type="protein sequence ID" value="TFL01155.1"/>
    <property type="molecule type" value="Genomic_DNA"/>
</dbReference>
<proteinExistence type="predicted"/>
<reference evidence="2 3" key="1">
    <citation type="journal article" date="2019" name="Nat. Ecol. Evol.">
        <title>Megaphylogeny resolves global patterns of mushroom evolution.</title>
        <authorList>
            <person name="Varga T."/>
            <person name="Krizsan K."/>
            <person name="Foldi C."/>
            <person name="Dima B."/>
            <person name="Sanchez-Garcia M."/>
            <person name="Sanchez-Ramirez S."/>
            <person name="Szollosi G.J."/>
            <person name="Szarkandi J.G."/>
            <person name="Papp V."/>
            <person name="Albert L."/>
            <person name="Andreopoulos W."/>
            <person name="Angelini C."/>
            <person name="Antonin V."/>
            <person name="Barry K.W."/>
            <person name="Bougher N.L."/>
            <person name="Buchanan P."/>
            <person name="Buyck B."/>
            <person name="Bense V."/>
            <person name="Catcheside P."/>
            <person name="Chovatia M."/>
            <person name="Cooper J."/>
            <person name="Damon W."/>
            <person name="Desjardin D."/>
            <person name="Finy P."/>
            <person name="Geml J."/>
            <person name="Haridas S."/>
            <person name="Hughes K."/>
            <person name="Justo A."/>
            <person name="Karasinski D."/>
            <person name="Kautmanova I."/>
            <person name="Kiss B."/>
            <person name="Kocsube S."/>
            <person name="Kotiranta H."/>
            <person name="LaButti K.M."/>
            <person name="Lechner B.E."/>
            <person name="Liimatainen K."/>
            <person name="Lipzen A."/>
            <person name="Lukacs Z."/>
            <person name="Mihaltcheva S."/>
            <person name="Morgado L.N."/>
            <person name="Niskanen T."/>
            <person name="Noordeloos M.E."/>
            <person name="Ohm R.A."/>
            <person name="Ortiz-Santana B."/>
            <person name="Ovrebo C."/>
            <person name="Racz N."/>
            <person name="Riley R."/>
            <person name="Savchenko A."/>
            <person name="Shiryaev A."/>
            <person name="Soop K."/>
            <person name="Spirin V."/>
            <person name="Szebenyi C."/>
            <person name="Tomsovsky M."/>
            <person name="Tulloss R.E."/>
            <person name="Uehling J."/>
            <person name="Grigoriev I.V."/>
            <person name="Vagvolgyi C."/>
            <person name="Papp T."/>
            <person name="Martin F.M."/>
            <person name="Miettinen O."/>
            <person name="Hibbett D.S."/>
            <person name="Nagy L.G."/>
        </authorList>
    </citation>
    <scope>NUCLEOTIDE SEQUENCE [LARGE SCALE GENOMIC DNA]</scope>
    <source>
        <strain evidence="2 3">CBS 309.79</strain>
    </source>
</reference>
<evidence type="ECO:0000256" key="1">
    <source>
        <dbReference type="SAM" id="MobiDB-lite"/>
    </source>
</evidence>
<protein>
    <submittedName>
        <fullName evidence="2">Uncharacterized protein</fullName>
    </submittedName>
</protein>
<evidence type="ECO:0000313" key="3">
    <source>
        <dbReference type="Proteomes" id="UP000305067"/>
    </source>
</evidence>
<feature type="region of interest" description="Disordered" evidence="1">
    <location>
        <begin position="107"/>
        <end position="128"/>
    </location>
</feature>
<evidence type="ECO:0000313" key="2">
    <source>
        <dbReference type="EMBL" id="TFL01155.1"/>
    </source>
</evidence>
<keyword evidence="3" id="KW-1185">Reference proteome</keyword>
<name>A0A5C3QGD9_9AGAR</name>
<sequence length="362" mass="40069">MTPLSNDIGVESTDAMSLGNLGDDLEKACVEQNTQQMIHSSVDEARLPDAAKDAGVSISRNDFLSELSSFPTATTTTLSIHAAAATHSPGSTHETSDQATSSYLPTTRHTIARPGNNLPVPPSSETDARESFLNGLQDLSSLLGRVFGGPTPTTVSTPTAEASTSALHSILMNVNPLKDPLPPSLMERDEFEHAHVELSDVTTSASVIPLAGTLPVSEEMFNPEITNASSELTSTTTAAESIFRSRRVPMVDVPFSHKDNMRLVEYIVDHTDVNEQHDFIEFYEIMVRQVDIVKYTWVQRHFPSAWHQHYTCYQRQFDHAETLLRCANHLEEMWAYKRKYGYSIVARPVSLRSALSSLADYW</sequence>